<dbReference type="RefSeq" id="WP_117543828.1">
    <property type="nucleotide sequence ID" value="NZ_JBKUNB010000011.1"/>
</dbReference>
<keyword evidence="2" id="KW-1185">Reference proteome</keyword>
<evidence type="ECO:0000313" key="2">
    <source>
        <dbReference type="Proteomes" id="UP000260812"/>
    </source>
</evidence>
<sequence length="1041" mass="118609">MLYPKKEEKSLSAELFQNPTNEYRGAPFWAWNQALSPEVLVKHIDYFKEMGIGGFHMHCRTGLDTPYLGDEYKACVRACVDKAKKDGMYAYLYDEDRWPSGAAGGKVTKDVEYRSRYLVFTPFSNEERKREEERFDSSSKAAVQGNGTLLARYDITLEDGCLKEYRRLQEGETGSNVWYLYEEIAGESPWYNNETYVDTLNPRAIRRFIEETHEQYLDCVGDEFGKTVPSIFTDEPQFSHKTTLSFAESGEDVILPYTDGLPAAYREAYGEDFFASVPELIWELPEDKVSVARYHYHDFVAERFASSFADTIGNWCRDHNIMLTGHMMEEPTLTSQTNALGEAMRSYRSFQMPGIDMLCDWREYTTAKQAQSASHQFGCPGVLSELYGVTNWDFDFRGHKLAGDWQAALGVTLRVHHLSWDSMNGEAKRDYPASIFYQSPWYKEYRMIEDHFARVNTALTRGKARVRIGVVHPIESYWLHYGPKEQTALIREEMESRFRNLTEWLLFSQLDFDFIAESLLPIQYEKTEDGRLHVGEMAYDVVIVPGCETLRSTTVSCLKEYRLAGGDLLFLGAAPELVDAVPDEEGKALYENSRSAGFSRSELVRALEDYREVELRSENGSLADHLLYQMRQDSDGRWLFVVNGKKTVNKDIPMEENITFRLKGLWEVWEYDTMTGEIKVLSAGTENGVTSFTRRMYDHSSVLLKLVPTQVPAAGTAAGVKEGHAACFTKAEGRRLPTRMPYRLSEPNVLLLDMAEYRFDGKDGDSWKDKEEILRLDNECRKAAGYPLRREAFAQPWTSEKAQPEHVLEMRFTIRSEIQVTDASLALEESGATTIYLNGEEVEKKDCGYFVDECIRRFPLPAIPAGTSELILKLAYSRDTNPEWCYLLGSFGVRAEGSEACLTKLPDTVAFGDYSTQGFPFYAGNMIYEAQLDAEEDGEYVIAAEKFRAPLLKVEVDGEAAGRIALSPYQLSLGYLKKGRHSITLTSYGNRYNAFGTVHICDEKNAWAGPNAWRTEGAGYSYEYQLKRMGILAAPRVFRVE</sequence>
<dbReference type="Proteomes" id="UP000260812">
    <property type="component" value="Unassembled WGS sequence"/>
</dbReference>
<protein>
    <recommendedName>
        <fullName evidence="3">Glycoside hydrolase</fullName>
    </recommendedName>
</protein>
<comment type="caution">
    <text evidence="1">The sequence shown here is derived from an EMBL/GenBank/DDBJ whole genome shotgun (WGS) entry which is preliminary data.</text>
</comment>
<dbReference type="InterPro" id="IPR053161">
    <property type="entry name" value="Ulvan_degrading_GH"/>
</dbReference>
<reference evidence="1 2" key="1">
    <citation type="submission" date="2018-08" db="EMBL/GenBank/DDBJ databases">
        <title>A genome reference for cultivated species of the human gut microbiota.</title>
        <authorList>
            <person name="Zou Y."/>
            <person name="Xue W."/>
            <person name="Luo G."/>
        </authorList>
    </citation>
    <scope>NUCLEOTIDE SEQUENCE [LARGE SCALE GENOMIC DNA]</scope>
    <source>
        <strain evidence="1 2">TF05-5AC</strain>
    </source>
</reference>
<dbReference type="PANTHER" id="PTHR36848">
    <property type="entry name" value="DNA-BINDING PROTEIN (PUTATIVE SECRETED PROTEIN)-RELATED"/>
    <property type="match status" value="1"/>
</dbReference>
<name>A0A3E3IB24_9FIRM</name>
<dbReference type="GeneID" id="97986114"/>
<dbReference type="EMBL" id="QVLV01000002">
    <property type="protein sequence ID" value="RGE64279.1"/>
    <property type="molecule type" value="Genomic_DNA"/>
</dbReference>
<accession>A0A3E3IB24</accession>
<gene>
    <name evidence="1" type="ORF">DXC51_04230</name>
</gene>
<organism evidence="1 2">
    <name type="scientific">Eisenbergiella massiliensis</name>
    <dbReference type="NCBI Taxonomy" id="1720294"/>
    <lineage>
        <taxon>Bacteria</taxon>
        <taxon>Bacillati</taxon>
        <taxon>Bacillota</taxon>
        <taxon>Clostridia</taxon>
        <taxon>Lachnospirales</taxon>
        <taxon>Lachnospiraceae</taxon>
        <taxon>Eisenbergiella</taxon>
    </lineage>
</organism>
<dbReference type="AlphaFoldDB" id="A0A3E3IB24"/>
<evidence type="ECO:0008006" key="3">
    <source>
        <dbReference type="Google" id="ProtNLM"/>
    </source>
</evidence>
<evidence type="ECO:0000313" key="1">
    <source>
        <dbReference type="EMBL" id="RGE64279.1"/>
    </source>
</evidence>
<proteinExistence type="predicted"/>
<dbReference type="PANTHER" id="PTHR36848:SF2">
    <property type="entry name" value="SECRETED PROTEIN"/>
    <property type="match status" value="1"/>
</dbReference>